<dbReference type="EMBL" id="FNGF01000006">
    <property type="protein sequence ID" value="SDL52752.1"/>
    <property type="molecule type" value="Genomic_DNA"/>
</dbReference>
<gene>
    <name evidence="2" type="ORF">SAMN05216298_4233</name>
</gene>
<dbReference type="RefSeq" id="WP_091053416.1">
    <property type="nucleotide sequence ID" value="NZ_FNGF01000006.1"/>
</dbReference>
<dbReference type="Proteomes" id="UP000198662">
    <property type="component" value="Unassembled WGS sequence"/>
</dbReference>
<name>A0A1G9KSU6_9ACTN</name>
<evidence type="ECO:0000313" key="3">
    <source>
        <dbReference type="Proteomes" id="UP000198662"/>
    </source>
</evidence>
<keyword evidence="1" id="KW-0732">Signal</keyword>
<evidence type="ECO:0000256" key="1">
    <source>
        <dbReference type="SAM" id="SignalP"/>
    </source>
</evidence>
<feature type="signal peptide" evidence="1">
    <location>
        <begin position="1"/>
        <end position="21"/>
    </location>
</feature>
<dbReference type="OrthoDB" id="5187245at2"/>
<evidence type="ECO:0008006" key="4">
    <source>
        <dbReference type="Google" id="ProtNLM"/>
    </source>
</evidence>
<dbReference type="AlphaFoldDB" id="A0A1G9KSU6"/>
<organism evidence="2 3">
    <name type="scientific">Glycomyces sambucus</name>
    <dbReference type="NCBI Taxonomy" id="380244"/>
    <lineage>
        <taxon>Bacteria</taxon>
        <taxon>Bacillati</taxon>
        <taxon>Actinomycetota</taxon>
        <taxon>Actinomycetes</taxon>
        <taxon>Glycomycetales</taxon>
        <taxon>Glycomycetaceae</taxon>
        <taxon>Glycomyces</taxon>
    </lineage>
</organism>
<reference evidence="3" key="1">
    <citation type="submission" date="2016-10" db="EMBL/GenBank/DDBJ databases">
        <authorList>
            <person name="Varghese N."/>
            <person name="Submissions S."/>
        </authorList>
    </citation>
    <scope>NUCLEOTIDE SEQUENCE [LARGE SCALE GENOMIC DNA]</scope>
    <source>
        <strain evidence="3">CGMCC 4.3147</strain>
    </source>
</reference>
<feature type="chain" id="PRO_5038705925" description="Gluconate 2-dehydrogenase subunit 3" evidence="1">
    <location>
        <begin position="22"/>
        <end position="189"/>
    </location>
</feature>
<protein>
    <recommendedName>
        <fullName evidence="4">Gluconate 2-dehydrogenase subunit 3</fullName>
    </recommendedName>
</protein>
<evidence type="ECO:0000313" key="2">
    <source>
        <dbReference type="EMBL" id="SDL52752.1"/>
    </source>
</evidence>
<dbReference type="PROSITE" id="PS51257">
    <property type="entry name" value="PROKAR_LIPOPROTEIN"/>
    <property type="match status" value="1"/>
</dbReference>
<sequence>MRTLRLAGAASVALLALGACGSQQGAALFVGDERVPETTIDGYVATIADFRADQGEDLGIHDYSGDREQVVVYVLYSELGEALDLTPVSSAGADGLEAIAVQAEDYFQQLVERSEPRPLTESETAAAAEAAATDANVAAYTQADFELLAGFTDDLAGYIEEYDISVNPRYGDFDLSPLPSVFPVEVPQR</sequence>
<proteinExistence type="predicted"/>
<keyword evidence="3" id="KW-1185">Reference proteome</keyword>
<accession>A0A1G9KSU6</accession>
<dbReference type="STRING" id="380244.SAMN05216298_4233"/>